<dbReference type="AlphaFoldDB" id="A0A6J4SAD3"/>
<protein>
    <submittedName>
        <fullName evidence="1">Uncharacterized protein</fullName>
    </submittedName>
</protein>
<dbReference type="EMBL" id="CADCVP010000125">
    <property type="protein sequence ID" value="CAA9486737.1"/>
    <property type="molecule type" value="Genomic_DNA"/>
</dbReference>
<organism evidence="1">
    <name type="scientific">uncultured Solirubrobacteraceae bacterium</name>
    <dbReference type="NCBI Taxonomy" id="1162706"/>
    <lineage>
        <taxon>Bacteria</taxon>
        <taxon>Bacillati</taxon>
        <taxon>Actinomycetota</taxon>
        <taxon>Thermoleophilia</taxon>
        <taxon>Solirubrobacterales</taxon>
        <taxon>Solirubrobacteraceae</taxon>
        <taxon>environmental samples</taxon>
    </lineage>
</organism>
<evidence type="ECO:0000313" key="1">
    <source>
        <dbReference type="EMBL" id="CAA9486737.1"/>
    </source>
</evidence>
<reference evidence="1" key="1">
    <citation type="submission" date="2020-02" db="EMBL/GenBank/DDBJ databases">
        <authorList>
            <person name="Meier V. D."/>
        </authorList>
    </citation>
    <scope>NUCLEOTIDE SEQUENCE</scope>
    <source>
        <strain evidence="1">AVDCRST_MAG69</strain>
    </source>
</reference>
<accession>A0A6J4SAD3</accession>
<sequence>MPDPLPTGNDSDALVPARGLNLAGLLAELERLDGVEEADVVRAALAGGVPEEVVLEELRREVGRRLARTDAFYDQTQW</sequence>
<gene>
    <name evidence="1" type="ORF">AVDCRST_MAG69-1118</name>
</gene>
<name>A0A6J4SAD3_9ACTN</name>
<proteinExistence type="predicted"/>